<feature type="region of interest" description="Disordered" evidence="1">
    <location>
        <begin position="1"/>
        <end position="49"/>
    </location>
</feature>
<keyword evidence="3" id="KW-1185">Reference proteome</keyword>
<gene>
    <name evidence="2" type="ORF">QBC38DRAFT_444967</name>
</gene>
<organism evidence="2 3">
    <name type="scientific">Podospora fimiseda</name>
    <dbReference type="NCBI Taxonomy" id="252190"/>
    <lineage>
        <taxon>Eukaryota</taxon>
        <taxon>Fungi</taxon>
        <taxon>Dikarya</taxon>
        <taxon>Ascomycota</taxon>
        <taxon>Pezizomycotina</taxon>
        <taxon>Sordariomycetes</taxon>
        <taxon>Sordariomycetidae</taxon>
        <taxon>Sordariales</taxon>
        <taxon>Podosporaceae</taxon>
        <taxon>Podospora</taxon>
    </lineage>
</organism>
<feature type="compositionally biased region" description="Polar residues" evidence="1">
    <location>
        <begin position="203"/>
        <end position="221"/>
    </location>
</feature>
<feature type="compositionally biased region" description="Polar residues" evidence="1">
    <location>
        <begin position="104"/>
        <end position="136"/>
    </location>
</feature>
<feature type="compositionally biased region" description="Low complexity" evidence="1">
    <location>
        <begin position="83"/>
        <end position="95"/>
    </location>
</feature>
<feature type="region of interest" description="Disordered" evidence="1">
    <location>
        <begin position="81"/>
        <end position="190"/>
    </location>
</feature>
<feature type="compositionally biased region" description="Low complexity" evidence="1">
    <location>
        <begin position="171"/>
        <end position="181"/>
    </location>
</feature>
<reference evidence="2" key="2">
    <citation type="submission" date="2023-05" db="EMBL/GenBank/DDBJ databases">
        <authorList>
            <consortium name="Lawrence Berkeley National Laboratory"/>
            <person name="Steindorff A."/>
            <person name="Hensen N."/>
            <person name="Bonometti L."/>
            <person name="Westerberg I."/>
            <person name="Brannstrom I.O."/>
            <person name="Guillou S."/>
            <person name="Cros-Aarteil S."/>
            <person name="Calhoun S."/>
            <person name="Haridas S."/>
            <person name="Kuo A."/>
            <person name="Mondo S."/>
            <person name="Pangilinan J."/>
            <person name="Riley R."/>
            <person name="Labutti K."/>
            <person name="Andreopoulos B."/>
            <person name="Lipzen A."/>
            <person name="Chen C."/>
            <person name="Yanf M."/>
            <person name="Daum C."/>
            <person name="Ng V."/>
            <person name="Clum A."/>
            <person name="Ohm R."/>
            <person name="Martin F."/>
            <person name="Silar P."/>
            <person name="Natvig D."/>
            <person name="Lalanne C."/>
            <person name="Gautier V."/>
            <person name="Ament-Velasquez S.L."/>
            <person name="Kruys A."/>
            <person name="Hutchinson M.I."/>
            <person name="Powell A.J."/>
            <person name="Barry K."/>
            <person name="Miller A.N."/>
            <person name="Grigoriev I.V."/>
            <person name="Debuchy R."/>
            <person name="Gladieux P."/>
            <person name="Thoren M.H."/>
            <person name="Johannesson H."/>
        </authorList>
    </citation>
    <scope>NUCLEOTIDE SEQUENCE</scope>
    <source>
        <strain evidence="2">CBS 990.96</strain>
    </source>
</reference>
<dbReference type="EMBL" id="MU865354">
    <property type="protein sequence ID" value="KAK4226092.1"/>
    <property type="molecule type" value="Genomic_DNA"/>
</dbReference>
<feature type="compositionally biased region" description="Polar residues" evidence="1">
    <location>
        <begin position="235"/>
        <end position="248"/>
    </location>
</feature>
<dbReference type="Proteomes" id="UP001301958">
    <property type="component" value="Unassembled WGS sequence"/>
</dbReference>
<accession>A0AAN7BMK6</accession>
<feature type="compositionally biased region" description="Low complexity" evidence="1">
    <location>
        <begin position="249"/>
        <end position="261"/>
    </location>
</feature>
<feature type="region of interest" description="Disordered" evidence="1">
    <location>
        <begin position="465"/>
        <end position="485"/>
    </location>
</feature>
<evidence type="ECO:0000256" key="1">
    <source>
        <dbReference type="SAM" id="MobiDB-lite"/>
    </source>
</evidence>
<evidence type="ECO:0000313" key="2">
    <source>
        <dbReference type="EMBL" id="KAK4226092.1"/>
    </source>
</evidence>
<feature type="region of interest" description="Disordered" evidence="1">
    <location>
        <begin position="203"/>
        <end position="272"/>
    </location>
</feature>
<proteinExistence type="predicted"/>
<evidence type="ECO:0000313" key="3">
    <source>
        <dbReference type="Proteomes" id="UP001301958"/>
    </source>
</evidence>
<name>A0AAN7BMK6_9PEZI</name>
<comment type="caution">
    <text evidence="2">The sequence shown here is derived from an EMBL/GenBank/DDBJ whole genome shotgun (WGS) entry which is preliminary data.</text>
</comment>
<protein>
    <recommendedName>
        <fullName evidence="4">FAR1 domain-containing protein</fullName>
    </recommendedName>
</protein>
<dbReference type="AlphaFoldDB" id="A0AAN7BMK6"/>
<evidence type="ECO:0008006" key="4">
    <source>
        <dbReference type="Google" id="ProtNLM"/>
    </source>
</evidence>
<reference evidence="2" key="1">
    <citation type="journal article" date="2023" name="Mol. Phylogenet. Evol.">
        <title>Genome-scale phylogeny and comparative genomics of the fungal order Sordariales.</title>
        <authorList>
            <person name="Hensen N."/>
            <person name="Bonometti L."/>
            <person name="Westerberg I."/>
            <person name="Brannstrom I.O."/>
            <person name="Guillou S."/>
            <person name="Cros-Aarteil S."/>
            <person name="Calhoun S."/>
            <person name="Haridas S."/>
            <person name="Kuo A."/>
            <person name="Mondo S."/>
            <person name="Pangilinan J."/>
            <person name="Riley R."/>
            <person name="LaButti K."/>
            <person name="Andreopoulos B."/>
            <person name="Lipzen A."/>
            <person name="Chen C."/>
            <person name="Yan M."/>
            <person name="Daum C."/>
            <person name="Ng V."/>
            <person name="Clum A."/>
            <person name="Steindorff A."/>
            <person name="Ohm R.A."/>
            <person name="Martin F."/>
            <person name="Silar P."/>
            <person name="Natvig D.O."/>
            <person name="Lalanne C."/>
            <person name="Gautier V."/>
            <person name="Ament-Velasquez S.L."/>
            <person name="Kruys A."/>
            <person name="Hutchinson M.I."/>
            <person name="Powell A.J."/>
            <person name="Barry K."/>
            <person name="Miller A.N."/>
            <person name="Grigoriev I.V."/>
            <person name="Debuchy R."/>
            <person name="Gladieux P."/>
            <person name="Hiltunen Thoren M."/>
            <person name="Johannesson H."/>
        </authorList>
    </citation>
    <scope>NUCLEOTIDE SEQUENCE</scope>
    <source>
        <strain evidence="2">CBS 990.96</strain>
    </source>
</reference>
<sequence length="522" mass="56297">MDTQGNTGPSQGQQRPRKRQRTTRAADAASNPAVVANASPAVPLTPVTHQQQNWAAAAAAMANNAHTHPHAQQTVRAPIDTVQSQQQPTFASQQQLDRSHQVADQDSLLSSYNTQHPHTQYPESHSTLASAPQPDTSGLSSLSSLAGEQHHTHHQQQHVQHPQHTQHPHHQTQQQQQPSQQRSNVASSANKADNRALFQQQYGVNSPAGDSSPATVANPSSAGPGYNNLAAWPGTPTSTSAPSQPQLGSSSQMAPQSPSQATGGPGLAPPVDGIFGSFEELLTSVQRHAKEQGYNIVKLRASNYREGKPTRYDLVCDRGGVKYNSTAKKRNPSTRKVDCPWRAKAVCEVNLGNRWRFGVQEHRHNHEARVPTAPPGQEAAAAPVAQSIKTLNSKVDRIPLQFDQGMARLETIFASRIENFEATIMNRLDNIDKRLEAIENGRQPLLGGNGVPPLSTPSMPTANMGGGTLGNPSMTNGGMQPLLSGRIDNLEGRLSQIEPNRLDSLQMMDDDGSRGMSMMVNS</sequence>
<feature type="compositionally biased region" description="Low complexity" evidence="1">
    <location>
        <begin position="23"/>
        <end position="42"/>
    </location>
</feature>